<dbReference type="RefSeq" id="WP_390228849.1">
    <property type="nucleotide sequence ID" value="NZ_JBHSCN010000005.1"/>
</dbReference>
<dbReference type="Proteomes" id="UP001595900">
    <property type="component" value="Unassembled WGS sequence"/>
</dbReference>
<organism evidence="3 4">
    <name type="scientific">Gryllotalpicola reticulitermitis</name>
    <dbReference type="NCBI Taxonomy" id="1184153"/>
    <lineage>
        <taxon>Bacteria</taxon>
        <taxon>Bacillati</taxon>
        <taxon>Actinomycetota</taxon>
        <taxon>Actinomycetes</taxon>
        <taxon>Micrococcales</taxon>
        <taxon>Microbacteriaceae</taxon>
        <taxon>Gryllotalpicola</taxon>
    </lineage>
</organism>
<feature type="compositionally biased region" description="Polar residues" evidence="1">
    <location>
        <begin position="341"/>
        <end position="353"/>
    </location>
</feature>
<evidence type="ECO:0000256" key="1">
    <source>
        <dbReference type="SAM" id="MobiDB-lite"/>
    </source>
</evidence>
<feature type="compositionally biased region" description="Pro residues" evidence="1">
    <location>
        <begin position="280"/>
        <end position="299"/>
    </location>
</feature>
<feature type="compositionally biased region" description="Low complexity" evidence="1">
    <location>
        <begin position="248"/>
        <end position="272"/>
    </location>
</feature>
<feature type="region of interest" description="Disordered" evidence="1">
    <location>
        <begin position="24"/>
        <end position="210"/>
    </location>
</feature>
<keyword evidence="4" id="KW-1185">Reference proteome</keyword>
<feature type="compositionally biased region" description="Low complexity" evidence="1">
    <location>
        <begin position="159"/>
        <end position="172"/>
    </location>
</feature>
<name>A0ABV8Q8G6_9MICO</name>
<evidence type="ECO:0008006" key="5">
    <source>
        <dbReference type="Google" id="ProtNLM"/>
    </source>
</evidence>
<evidence type="ECO:0000256" key="2">
    <source>
        <dbReference type="SAM" id="Phobius"/>
    </source>
</evidence>
<keyword evidence="2" id="KW-0812">Transmembrane</keyword>
<gene>
    <name evidence="3" type="ORF">ACFOYW_10320</name>
</gene>
<feature type="compositionally biased region" description="Low complexity" evidence="1">
    <location>
        <begin position="509"/>
        <end position="544"/>
    </location>
</feature>
<comment type="caution">
    <text evidence="3">The sequence shown here is derived from an EMBL/GenBank/DDBJ whole genome shotgun (WGS) entry which is preliminary data.</text>
</comment>
<feature type="region of interest" description="Disordered" evidence="1">
    <location>
        <begin position="503"/>
        <end position="544"/>
    </location>
</feature>
<protein>
    <recommendedName>
        <fullName evidence="5">Septum formation-related domain-containing protein</fullName>
    </recommendedName>
</protein>
<accession>A0ABV8Q8G6</accession>
<feature type="compositionally biased region" description="Basic and acidic residues" evidence="1">
    <location>
        <begin position="28"/>
        <end position="38"/>
    </location>
</feature>
<reference evidence="4" key="1">
    <citation type="journal article" date="2019" name="Int. J. Syst. Evol. Microbiol.">
        <title>The Global Catalogue of Microorganisms (GCM) 10K type strain sequencing project: providing services to taxonomists for standard genome sequencing and annotation.</title>
        <authorList>
            <consortium name="The Broad Institute Genomics Platform"/>
            <consortium name="The Broad Institute Genome Sequencing Center for Infectious Disease"/>
            <person name="Wu L."/>
            <person name="Ma J."/>
        </authorList>
    </citation>
    <scope>NUCLEOTIDE SEQUENCE [LARGE SCALE GENOMIC DNA]</scope>
    <source>
        <strain evidence="4">CGMCC 1.10363</strain>
    </source>
</reference>
<proteinExistence type="predicted"/>
<dbReference type="EMBL" id="JBHSCN010000005">
    <property type="protein sequence ID" value="MFC4243770.1"/>
    <property type="molecule type" value="Genomic_DNA"/>
</dbReference>
<evidence type="ECO:0000313" key="3">
    <source>
        <dbReference type="EMBL" id="MFC4243770.1"/>
    </source>
</evidence>
<evidence type="ECO:0000313" key="4">
    <source>
        <dbReference type="Proteomes" id="UP001595900"/>
    </source>
</evidence>
<feature type="transmembrane region" description="Helical" evidence="2">
    <location>
        <begin position="470"/>
        <end position="490"/>
    </location>
</feature>
<feature type="region of interest" description="Disordered" evidence="1">
    <location>
        <begin position="337"/>
        <end position="391"/>
    </location>
</feature>
<feature type="region of interest" description="Disordered" evidence="1">
    <location>
        <begin position="248"/>
        <end position="306"/>
    </location>
</feature>
<keyword evidence="2" id="KW-0472">Membrane</keyword>
<sequence length="673" mass="68630">MTDEHDPQQEPVPGSTEWLLAQLSGGRIDSRRERREAEAALEARGVQLPETITGAISLPSLDDDAGPNSGESPTADESPTAYAAPGAVNDTAPASSDERPKARFSWETGTLHAVEPAEPDATEGRQADGDPEPATAPEADDGRLDAPQAPDLTFDRTFSAPTAPDSAPADPAAGDETEVPFRWNLLPTADADPALNPRIELPDPPRPAPTLAVPAAAPLIAPKPIFPAEAAPAPDSALTADAAHVPDEAPTADATPAADAVPTADAAPAADADAQKDALPQPPLLIPPPAGPPHPPLPPGTTAHEFDPFAQDLFAPPAATGTPVPSVDEFTIPDEEREAQASVSTQAMPTQGSPAGAPQAGNAPTQQAAASGPGAEADGARAAADRDAQVSSEWTDIADMLGAHPETVENSIVPEWPPPEGTFEGFAQAVAPAADVLAQAVGPVVAARQASAGSDIEPAAPRRRPPVNRWLLIVVIVLAIVLIAVVLFTVGRAVASGRQQTPAAATSHSAVARPSASVTPSPVVTPSATPAVSDTPALPPTGTLPAGQTYQWDQLRGGECIDPFGGAWAQQYAVVDCDSQHAAQLVYTAPYSADPAAAFPGEAAIASQINLLCSKPGVVDMTAAGAYSDVQLVASYPVTAAQWAAGQRNYYCFVTRASGQPLTSSVQGPGPGQ</sequence>
<keyword evidence="2" id="KW-1133">Transmembrane helix</keyword>